<name>A0A4Y2VLG5_ARAVE</name>
<organism evidence="2 3">
    <name type="scientific">Araneus ventricosus</name>
    <name type="common">Orbweaver spider</name>
    <name type="synonym">Epeira ventricosa</name>
    <dbReference type="NCBI Taxonomy" id="182803"/>
    <lineage>
        <taxon>Eukaryota</taxon>
        <taxon>Metazoa</taxon>
        <taxon>Ecdysozoa</taxon>
        <taxon>Arthropoda</taxon>
        <taxon>Chelicerata</taxon>
        <taxon>Arachnida</taxon>
        <taxon>Araneae</taxon>
        <taxon>Araneomorphae</taxon>
        <taxon>Entelegynae</taxon>
        <taxon>Araneoidea</taxon>
        <taxon>Araneidae</taxon>
        <taxon>Araneus</taxon>
    </lineage>
</organism>
<dbReference type="EMBL" id="BGPR01047466">
    <property type="protein sequence ID" value="GBO24510.1"/>
    <property type="molecule type" value="Genomic_DNA"/>
</dbReference>
<evidence type="ECO:0000256" key="1">
    <source>
        <dbReference type="SAM" id="MobiDB-lite"/>
    </source>
</evidence>
<evidence type="ECO:0000313" key="2">
    <source>
        <dbReference type="EMBL" id="GBO24510.1"/>
    </source>
</evidence>
<dbReference type="Proteomes" id="UP000499080">
    <property type="component" value="Unassembled WGS sequence"/>
</dbReference>
<reference evidence="2 3" key="1">
    <citation type="journal article" date="2019" name="Sci. Rep.">
        <title>Orb-weaving spider Araneus ventricosus genome elucidates the spidroin gene catalogue.</title>
        <authorList>
            <person name="Kono N."/>
            <person name="Nakamura H."/>
            <person name="Ohtoshi R."/>
            <person name="Moran D.A.P."/>
            <person name="Shinohara A."/>
            <person name="Yoshida Y."/>
            <person name="Fujiwara M."/>
            <person name="Mori M."/>
            <person name="Tomita M."/>
            <person name="Arakawa K."/>
        </authorList>
    </citation>
    <scope>NUCLEOTIDE SEQUENCE [LARGE SCALE GENOMIC DNA]</scope>
</reference>
<accession>A0A4Y2VLG5</accession>
<keyword evidence="3" id="KW-1185">Reference proteome</keyword>
<comment type="caution">
    <text evidence="2">The sequence shown here is derived from an EMBL/GenBank/DDBJ whole genome shotgun (WGS) entry which is preliminary data.</text>
</comment>
<gene>
    <name evidence="2" type="ORF">AVEN_248191_1</name>
</gene>
<dbReference type="AlphaFoldDB" id="A0A4Y2VLG5"/>
<feature type="region of interest" description="Disordered" evidence="1">
    <location>
        <begin position="1"/>
        <end position="30"/>
    </location>
</feature>
<protein>
    <submittedName>
        <fullName evidence="2">Uncharacterized protein</fullName>
    </submittedName>
</protein>
<sequence>MKGRLPRQKLGTLAERKIAPNTSGSRRGTTRLRRCALRDTPSFMGPPREQIPAYLYSGSAPRRGLSASVVPVKVVFFGSLEAPLGSSE</sequence>
<proteinExistence type="predicted"/>
<evidence type="ECO:0000313" key="3">
    <source>
        <dbReference type="Proteomes" id="UP000499080"/>
    </source>
</evidence>